<dbReference type="Proteomes" id="UP000281192">
    <property type="component" value="Chromosome"/>
</dbReference>
<dbReference type="RefSeq" id="WP_101713150.1">
    <property type="nucleotide sequence ID" value="NZ_CP026100.1"/>
</dbReference>
<evidence type="ECO:0000313" key="4">
    <source>
        <dbReference type="Proteomes" id="UP000281192"/>
    </source>
</evidence>
<evidence type="ECO:0000313" key="3">
    <source>
        <dbReference type="Proteomes" id="UP000234483"/>
    </source>
</evidence>
<accession>A0A2N5CTR2</accession>
<protein>
    <submittedName>
        <fullName evidence="2">DUF2218 domain-containing protein</fullName>
    </submittedName>
</protein>
<dbReference type="InterPro" id="IPR014543">
    <property type="entry name" value="UCP028291"/>
</dbReference>
<dbReference type="Pfam" id="PF09981">
    <property type="entry name" value="DUF2218"/>
    <property type="match status" value="1"/>
</dbReference>
<dbReference type="OrthoDB" id="9806511at2"/>
<evidence type="ECO:0000313" key="2">
    <source>
        <dbReference type="EMBL" id="PLR15720.1"/>
    </source>
</evidence>
<dbReference type="Proteomes" id="UP000234483">
    <property type="component" value="Unassembled WGS sequence"/>
</dbReference>
<sequence>MQSHARLVTDKAARYMTQLAKHWGHKFEVELTETTALFPLPLGPCRMTADAEGLDMTVEAEDFEALAKLEQVVADHILRFAFRENVEKLNWTRAREAGHIDPPKARGGLGLGV</sequence>
<dbReference type="EMBL" id="PJRQ01000022">
    <property type="protein sequence ID" value="PLR15720.1"/>
    <property type="molecule type" value="Genomic_DNA"/>
</dbReference>
<proteinExistence type="predicted"/>
<dbReference type="PIRSF" id="PIRSF028291">
    <property type="entry name" value="UCP028291"/>
    <property type="match status" value="1"/>
</dbReference>
<gene>
    <name evidence="1" type="ORF">C1707_05970</name>
    <name evidence="2" type="ORF">CFHF_11510</name>
</gene>
<name>A0A2N5CTR2_9CAUL</name>
<evidence type="ECO:0000313" key="1">
    <source>
        <dbReference type="EMBL" id="AYV45836.1"/>
    </source>
</evidence>
<dbReference type="EMBL" id="CP026100">
    <property type="protein sequence ID" value="AYV45836.1"/>
    <property type="molecule type" value="Genomic_DNA"/>
</dbReference>
<dbReference type="Gene3D" id="3.30.310.50">
    <property type="entry name" value="Alpha-D-phosphohexomutase, C-terminal domain"/>
    <property type="match status" value="1"/>
</dbReference>
<dbReference type="KEGG" id="cfh:C1707_05970"/>
<organism evidence="2 3">
    <name type="scientific">Caulobacter flavus</name>
    <dbReference type="NCBI Taxonomy" id="1679497"/>
    <lineage>
        <taxon>Bacteria</taxon>
        <taxon>Pseudomonadati</taxon>
        <taxon>Pseudomonadota</taxon>
        <taxon>Alphaproteobacteria</taxon>
        <taxon>Caulobacterales</taxon>
        <taxon>Caulobacteraceae</taxon>
        <taxon>Caulobacter</taxon>
    </lineage>
</organism>
<reference evidence="2 3" key="1">
    <citation type="submission" date="2017-12" db="EMBL/GenBank/DDBJ databases">
        <title>The genome sequence of Caulobacter flavus CGMCC1 15093.</title>
        <authorList>
            <person name="Gao J."/>
            <person name="Mao X."/>
            <person name="Sun J."/>
        </authorList>
    </citation>
    <scope>NUCLEOTIDE SEQUENCE [LARGE SCALE GENOMIC DNA]</scope>
    <source>
        <strain evidence="2 3">CGMCC1 15093</strain>
    </source>
</reference>
<keyword evidence="4" id="KW-1185">Reference proteome</keyword>
<reference evidence="1 4" key="2">
    <citation type="submission" date="2018-01" db="EMBL/GenBank/DDBJ databases">
        <title>Complete genome sequence of Caulobacter flavus RHGG3.</title>
        <authorList>
            <person name="Yang E."/>
        </authorList>
    </citation>
    <scope>NUCLEOTIDE SEQUENCE [LARGE SCALE GENOMIC DNA]</scope>
    <source>
        <strain evidence="1 4">RHGG3</strain>
    </source>
</reference>
<dbReference type="AlphaFoldDB" id="A0A2N5CTR2"/>